<proteinExistence type="inferred from homology"/>
<evidence type="ECO:0000313" key="10">
    <source>
        <dbReference type="Proteomes" id="UP000887567"/>
    </source>
</evidence>
<dbReference type="CDD" id="cd02675">
    <property type="entry name" value="Ephrin_ectodomain"/>
    <property type="match status" value="1"/>
</dbReference>
<dbReference type="AlphaFoldDB" id="A0A913X5N8"/>
<evidence type="ECO:0000256" key="4">
    <source>
        <dbReference type="ARBA" id="ARBA00023157"/>
    </source>
</evidence>
<dbReference type="Pfam" id="PF00812">
    <property type="entry name" value="Ephrin"/>
    <property type="match status" value="1"/>
</dbReference>
<dbReference type="RefSeq" id="XP_020898924.1">
    <property type="nucleotide sequence ID" value="XM_021043265.2"/>
</dbReference>
<dbReference type="OrthoDB" id="5968782at2759"/>
<dbReference type="PROSITE" id="PS51551">
    <property type="entry name" value="EPHRIN_RBD_2"/>
    <property type="match status" value="1"/>
</dbReference>
<protein>
    <recommendedName>
        <fullName evidence="8">Ephrin RBD domain-containing protein</fullName>
    </recommendedName>
</protein>
<dbReference type="PANTHER" id="PTHR11304:SF29">
    <property type="entry name" value="EPHRIN"/>
    <property type="match status" value="1"/>
</dbReference>
<dbReference type="KEGG" id="epa:110237655"/>
<keyword evidence="7" id="KW-0812">Transmembrane</keyword>
<feature type="domain" description="Ephrin RBD" evidence="8">
    <location>
        <begin position="32"/>
        <end position="178"/>
    </location>
</feature>
<dbReference type="Gene3D" id="2.60.40.420">
    <property type="entry name" value="Cupredoxins - blue copper proteins"/>
    <property type="match status" value="1"/>
</dbReference>
<evidence type="ECO:0000256" key="5">
    <source>
        <dbReference type="ARBA" id="ARBA00023180"/>
    </source>
</evidence>
<comment type="caution">
    <text evidence="6">Lacks conserved residue(s) required for the propagation of feature annotation.</text>
</comment>
<organism evidence="9 10">
    <name type="scientific">Exaiptasia diaphana</name>
    <name type="common">Tropical sea anemone</name>
    <name type="synonym">Aiptasia pulchella</name>
    <dbReference type="NCBI Taxonomy" id="2652724"/>
    <lineage>
        <taxon>Eukaryota</taxon>
        <taxon>Metazoa</taxon>
        <taxon>Cnidaria</taxon>
        <taxon>Anthozoa</taxon>
        <taxon>Hexacorallia</taxon>
        <taxon>Actiniaria</taxon>
        <taxon>Aiptasiidae</taxon>
        <taxon>Exaiptasia</taxon>
    </lineage>
</organism>
<comment type="subcellular location">
    <subcellularLocation>
        <location evidence="1">Membrane</location>
    </subcellularLocation>
</comment>
<dbReference type="GO" id="GO:0007411">
    <property type="term" value="P:axon guidance"/>
    <property type="evidence" value="ECO:0007669"/>
    <property type="project" value="TreeGrafter"/>
</dbReference>
<sequence>MFWTETIIMVPSMLTGWLILEVILLVKPSVSLVYPSVQWTPRNPIFQKPENSRVINVQSMSRINIVCPNTATNVDIVQDNTPKEWLYENLWIVSKNSYDNCNASSPKTDRLLLRCDTPLKLKYYTIFFLQYSATIQGLEFPVGKEYYFIATSDGTKASLGNSAGGNCARGSMKIKFYVCKGPRDPRCQPPTTSKKPQSNNIITYLPTTAKQPSKHFKTKQKPVETNSIPVKVVPSPTTQKYSTTTTTKNEALQSDDPRMTLNPTLSSQGSTTVVLPETTTVDPEASIEHLLNRELNKEPCTHDHGTQPSWNVVIPLLVVIFILVIMNSFVICRLKQNNKSCLAEDNLNNVSTSEKRYSFKNNNRKASSPSSSPVMV</sequence>
<dbReference type="PANTHER" id="PTHR11304">
    <property type="entry name" value="EPHRIN"/>
    <property type="match status" value="1"/>
</dbReference>
<dbReference type="SUPFAM" id="SSF49503">
    <property type="entry name" value="Cupredoxins"/>
    <property type="match status" value="1"/>
</dbReference>
<keyword evidence="3 7" id="KW-0472">Membrane</keyword>
<dbReference type="GeneID" id="110237655"/>
<evidence type="ECO:0000256" key="2">
    <source>
        <dbReference type="ARBA" id="ARBA00022729"/>
    </source>
</evidence>
<feature type="transmembrane region" description="Helical" evidence="7">
    <location>
        <begin position="310"/>
        <end position="330"/>
    </location>
</feature>
<keyword evidence="10" id="KW-1185">Reference proteome</keyword>
<dbReference type="EnsemblMetazoa" id="XM_021043265.2">
    <property type="protein sequence ID" value="XP_020898924.1"/>
    <property type="gene ID" value="LOC110237655"/>
</dbReference>
<reference evidence="9" key="1">
    <citation type="submission" date="2022-11" db="UniProtKB">
        <authorList>
            <consortium name="EnsemblMetazoa"/>
        </authorList>
    </citation>
    <scope>IDENTIFICATION</scope>
</reference>
<dbReference type="GO" id="GO:0046875">
    <property type="term" value="F:ephrin receptor binding"/>
    <property type="evidence" value="ECO:0007669"/>
    <property type="project" value="TreeGrafter"/>
</dbReference>
<evidence type="ECO:0000256" key="6">
    <source>
        <dbReference type="PROSITE-ProRule" id="PRU00884"/>
    </source>
</evidence>
<dbReference type="Proteomes" id="UP000887567">
    <property type="component" value="Unplaced"/>
</dbReference>
<dbReference type="GO" id="GO:0005886">
    <property type="term" value="C:plasma membrane"/>
    <property type="evidence" value="ECO:0007669"/>
    <property type="project" value="TreeGrafter"/>
</dbReference>
<evidence type="ECO:0000259" key="8">
    <source>
        <dbReference type="PROSITE" id="PS51551"/>
    </source>
</evidence>
<dbReference type="InterPro" id="IPR031328">
    <property type="entry name" value="Ephrin"/>
</dbReference>
<keyword evidence="2" id="KW-0732">Signal</keyword>
<evidence type="ECO:0000256" key="7">
    <source>
        <dbReference type="SAM" id="Phobius"/>
    </source>
</evidence>
<dbReference type="InterPro" id="IPR008972">
    <property type="entry name" value="Cupredoxin"/>
</dbReference>
<name>A0A913X5N8_EXADI</name>
<dbReference type="OMA" id="REEPCSH"/>
<keyword evidence="5" id="KW-0325">Glycoprotein</keyword>
<keyword evidence="7" id="KW-1133">Transmembrane helix</keyword>
<accession>A0A913X5N8</accession>
<keyword evidence="4" id="KW-1015">Disulfide bond</keyword>
<dbReference type="GO" id="GO:0048013">
    <property type="term" value="P:ephrin receptor signaling pathway"/>
    <property type="evidence" value="ECO:0007669"/>
    <property type="project" value="TreeGrafter"/>
</dbReference>
<comment type="similarity">
    <text evidence="6">Belongs to the ephrin family.</text>
</comment>
<dbReference type="InterPro" id="IPR001799">
    <property type="entry name" value="Ephrin_RBD"/>
</dbReference>
<evidence type="ECO:0000256" key="3">
    <source>
        <dbReference type="ARBA" id="ARBA00023136"/>
    </source>
</evidence>
<evidence type="ECO:0000256" key="1">
    <source>
        <dbReference type="ARBA" id="ARBA00004370"/>
    </source>
</evidence>
<evidence type="ECO:0000313" key="9">
    <source>
        <dbReference type="EnsemblMetazoa" id="XP_020898924.1"/>
    </source>
</evidence>